<dbReference type="GO" id="GO:0005886">
    <property type="term" value="C:plasma membrane"/>
    <property type="evidence" value="ECO:0007669"/>
    <property type="project" value="TreeGrafter"/>
</dbReference>
<dbReference type="GO" id="GO:0006825">
    <property type="term" value="P:copper ion transport"/>
    <property type="evidence" value="ECO:0007669"/>
    <property type="project" value="InterPro"/>
</dbReference>
<evidence type="ECO:0000256" key="4">
    <source>
        <dbReference type="ARBA" id="ARBA00022729"/>
    </source>
</evidence>
<comment type="subcellular location">
    <subcellularLocation>
        <location evidence="1 7">Periplasm</location>
    </subcellularLocation>
</comment>
<dbReference type="InterPro" id="IPR007348">
    <property type="entry name" value="CopC_dom"/>
</dbReference>
<evidence type="ECO:0000256" key="6">
    <source>
        <dbReference type="ARBA" id="ARBA00023008"/>
    </source>
</evidence>
<dbReference type="PANTHER" id="PTHR34820">
    <property type="entry name" value="INNER MEMBRANE PROTEIN YEBZ"/>
    <property type="match status" value="1"/>
</dbReference>
<evidence type="ECO:0000259" key="8">
    <source>
        <dbReference type="Pfam" id="PF04234"/>
    </source>
</evidence>
<name>A0A917GIE0_9GAMM</name>
<accession>A0A917GIE0</accession>
<evidence type="ECO:0000256" key="2">
    <source>
        <dbReference type="ARBA" id="ARBA00010509"/>
    </source>
</evidence>
<dbReference type="GO" id="GO:0005507">
    <property type="term" value="F:copper ion binding"/>
    <property type="evidence" value="ECO:0007669"/>
    <property type="project" value="UniProtKB-UniRule"/>
</dbReference>
<dbReference type="InterPro" id="IPR014755">
    <property type="entry name" value="Cu-Rt/internalin_Ig-like"/>
</dbReference>
<protein>
    <recommendedName>
        <fullName evidence="7">Copper resistance protein C</fullName>
    </recommendedName>
</protein>
<reference evidence="9" key="1">
    <citation type="journal article" date="2014" name="Int. J. Syst. Evol. Microbiol.">
        <title>Complete genome sequence of Corynebacterium casei LMG S-19264T (=DSM 44701T), isolated from a smear-ripened cheese.</title>
        <authorList>
            <consortium name="US DOE Joint Genome Institute (JGI-PGF)"/>
            <person name="Walter F."/>
            <person name="Albersmeier A."/>
            <person name="Kalinowski J."/>
            <person name="Ruckert C."/>
        </authorList>
    </citation>
    <scope>NUCLEOTIDE SEQUENCE</scope>
    <source>
        <strain evidence="9">CGMCC 1.15425</strain>
    </source>
</reference>
<keyword evidence="6 7" id="KW-0186">Copper</keyword>
<dbReference type="InterPro" id="IPR014756">
    <property type="entry name" value="Ig_E-set"/>
</dbReference>
<comment type="caution">
    <text evidence="9">The sequence shown here is derived from an EMBL/GenBank/DDBJ whole genome shotgun (WGS) entry which is preliminary data.</text>
</comment>
<evidence type="ECO:0000313" key="9">
    <source>
        <dbReference type="EMBL" id="GGG47032.1"/>
    </source>
</evidence>
<evidence type="ECO:0000313" key="10">
    <source>
        <dbReference type="Proteomes" id="UP000627715"/>
    </source>
</evidence>
<dbReference type="PANTHER" id="PTHR34820:SF4">
    <property type="entry name" value="INNER MEMBRANE PROTEIN YEBZ"/>
    <property type="match status" value="1"/>
</dbReference>
<feature type="domain" description="CopC" evidence="8">
    <location>
        <begin position="31"/>
        <end position="129"/>
    </location>
</feature>
<dbReference type="GO" id="GO:0046688">
    <property type="term" value="P:response to copper ion"/>
    <property type="evidence" value="ECO:0007669"/>
    <property type="project" value="UniProtKB-UniRule"/>
</dbReference>
<evidence type="ECO:0000256" key="3">
    <source>
        <dbReference type="ARBA" id="ARBA00022723"/>
    </source>
</evidence>
<keyword evidence="4 7" id="KW-0732">Signal</keyword>
<evidence type="ECO:0000256" key="1">
    <source>
        <dbReference type="ARBA" id="ARBA00004418"/>
    </source>
</evidence>
<dbReference type="NCBIfam" id="NF033814">
    <property type="entry name" value="copper_CopC"/>
    <property type="match status" value="1"/>
</dbReference>
<dbReference type="GO" id="GO:0042597">
    <property type="term" value="C:periplasmic space"/>
    <property type="evidence" value="ECO:0007669"/>
    <property type="project" value="UniProtKB-SubCell"/>
</dbReference>
<dbReference type="AlphaFoldDB" id="A0A917GIE0"/>
<dbReference type="SUPFAM" id="SSF81296">
    <property type="entry name" value="E set domains"/>
    <property type="match status" value="1"/>
</dbReference>
<reference evidence="9" key="2">
    <citation type="submission" date="2020-09" db="EMBL/GenBank/DDBJ databases">
        <authorList>
            <person name="Sun Q."/>
            <person name="Zhou Y."/>
        </authorList>
    </citation>
    <scope>NUCLEOTIDE SEQUENCE</scope>
    <source>
        <strain evidence="9">CGMCC 1.15425</strain>
    </source>
</reference>
<gene>
    <name evidence="9" type="ORF">GCM10011403_00180</name>
</gene>
<organism evidence="9 10">
    <name type="scientific">Pseudohongiella nitratireducens</name>
    <dbReference type="NCBI Taxonomy" id="1768907"/>
    <lineage>
        <taxon>Bacteria</taxon>
        <taxon>Pseudomonadati</taxon>
        <taxon>Pseudomonadota</taxon>
        <taxon>Gammaproteobacteria</taxon>
        <taxon>Pseudomonadales</taxon>
        <taxon>Pseudohongiellaceae</taxon>
        <taxon>Pseudohongiella</taxon>
    </lineage>
</organism>
<comment type="function">
    <text evidence="7">Involved in copper resistance.</text>
</comment>
<dbReference type="Pfam" id="PF04234">
    <property type="entry name" value="CopC"/>
    <property type="match status" value="1"/>
</dbReference>
<keyword evidence="3 7" id="KW-0479">Metal-binding</keyword>
<dbReference type="Proteomes" id="UP000627715">
    <property type="component" value="Unassembled WGS sequence"/>
</dbReference>
<sequence>MHMNRTTQFRSLIVGACLATGLLITSVAQAHISLVKSIPTADAVVTTPQQIDLVFSEQLVLRASRLELSVIKDGGAAEKVEHIDVELINDGKTLRATLHNPLGVGVYQVQWRAVGDDNHPMTGEYSFTIK</sequence>
<comment type="similarity">
    <text evidence="2 7">Belongs to the CopC family.</text>
</comment>
<dbReference type="InterPro" id="IPR047685">
    <property type="entry name" value="CopC-like"/>
</dbReference>
<keyword evidence="5 7" id="KW-0574">Periplasm</keyword>
<proteinExistence type="inferred from homology"/>
<evidence type="ECO:0000256" key="5">
    <source>
        <dbReference type="ARBA" id="ARBA00022764"/>
    </source>
</evidence>
<dbReference type="EMBL" id="BMIY01000001">
    <property type="protein sequence ID" value="GGG47032.1"/>
    <property type="molecule type" value="Genomic_DNA"/>
</dbReference>
<dbReference type="Gene3D" id="2.60.40.1220">
    <property type="match status" value="1"/>
</dbReference>
<dbReference type="InterPro" id="IPR032694">
    <property type="entry name" value="CopC/D"/>
</dbReference>
<keyword evidence="10" id="KW-1185">Reference proteome</keyword>
<evidence type="ECO:0000256" key="7">
    <source>
        <dbReference type="RuleBase" id="RU369037"/>
    </source>
</evidence>